<name>A0ACC3BWL3_PYRYE</name>
<reference evidence="1" key="1">
    <citation type="submission" date="2019-11" db="EMBL/GenBank/DDBJ databases">
        <title>Nori genome reveals adaptations in red seaweeds to the harsh intertidal environment.</title>
        <authorList>
            <person name="Wang D."/>
            <person name="Mao Y."/>
        </authorList>
    </citation>
    <scope>NUCLEOTIDE SEQUENCE</scope>
    <source>
        <tissue evidence="1">Gametophyte</tissue>
    </source>
</reference>
<sequence>MPGALAAAYETAGGPVVRLGKPAPPPYTAALATLARLGVTDPRRVLAVGDSVGHDVRGAADAGVDSLWVGGGIHAERVGLCHADAGDDGLGRGGGGGGKGEWQLDAAALAEE</sequence>
<accession>A0ACC3BWL3</accession>
<protein>
    <submittedName>
        <fullName evidence="1">Uncharacterized protein</fullName>
    </submittedName>
</protein>
<evidence type="ECO:0000313" key="2">
    <source>
        <dbReference type="Proteomes" id="UP000798662"/>
    </source>
</evidence>
<gene>
    <name evidence="1" type="ORF">I4F81_005000</name>
</gene>
<proteinExistence type="predicted"/>
<evidence type="ECO:0000313" key="1">
    <source>
        <dbReference type="EMBL" id="KAK1862426.1"/>
    </source>
</evidence>
<comment type="caution">
    <text evidence="1">The sequence shown here is derived from an EMBL/GenBank/DDBJ whole genome shotgun (WGS) entry which is preliminary data.</text>
</comment>
<keyword evidence="2" id="KW-1185">Reference proteome</keyword>
<dbReference type="EMBL" id="CM020618">
    <property type="protein sequence ID" value="KAK1862426.1"/>
    <property type="molecule type" value="Genomic_DNA"/>
</dbReference>
<dbReference type="Proteomes" id="UP000798662">
    <property type="component" value="Chromosome 1"/>
</dbReference>
<organism evidence="1 2">
    <name type="scientific">Pyropia yezoensis</name>
    <name type="common">Susabi-nori</name>
    <name type="synonym">Porphyra yezoensis</name>
    <dbReference type="NCBI Taxonomy" id="2788"/>
    <lineage>
        <taxon>Eukaryota</taxon>
        <taxon>Rhodophyta</taxon>
        <taxon>Bangiophyceae</taxon>
        <taxon>Bangiales</taxon>
        <taxon>Bangiaceae</taxon>
        <taxon>Pyropia</taxon>
    </lineage>
</organism>